<evidence type="ECO:0000313" key="3">
    <source>
        <dbReference type="EMBL" id="OSJ26080.1"/>
    </source>
</evidence>
<evidence type="ECO:0000256" key="1">
    <source>
        <dbReference type="SAM" id="MobiDB-lite"/>
    </source>
</evidence>
<dbReference type="AlphaFoldDB" id="A0A1X3F852"/>
<proteinExistence type="predicted"/>
<feature type="compositionally biased region" description="Basic and acidic residues" evidence="1">
    <location>
        <begin position="35"/>
        <end position="64"/>
    </location>
</feature>
<feature type="region of interest" description="Disordered" evidence="1">
    <location>
        <begin position="35"/>
        <end position="71"/>
    </location>
</feature>
<sequence length="71" mass="8623">MYTTAIYDELRQIERDVVEGERRLAEQEALIIEMKRQNEDTTKAEGELERMRMEQRGRDQDRQRLLSRLQP</sequence>
<organism evidence="2 4">
    <name type="scientific">Bradyrhizobium canariense</name>
    <dbReference type="NCBI Taxonomy" id="255045"/>
    <lineage>
        <taxon>Bacteria</taxon>
        <taxon>Pseudomonadati</taxon>
        <taxon>Pseudomonadota</taxon>
        <taxon>Alphaproteobacteria</taxon>
        <taxon>Hyphomicrobiales</taxon>
        <taxon>Nitrobacteraceae</taxon>
        <taxon>Bradyrhizobium</taxon>
    </lineage>
</organism>
<evidence type="ECO:0000313" key="4">
    <source>
        <dbReference type="Proteomes" id="UP000193553"/>
    </source>
</evidence>
<dbReference type="EMBL" id="NAFI01000162">
    <property type="protein sequence ID" value="OSJ13655.1"/>
    <property type="molecule type" value="Genomic_DNA"/>
</dbReference>
<comment type="caution">
    <text evidence="2">The sequence shown here is derived from an EMBL/GenBank/DDBJ whole genome shotgun (WGS) entry which is preliminary data.</text>
</comment>
<name>A0A1X3F852_9BRAD</name>
<accession>A0A1X3F852</accession>
<gene>
    <name evidence="3" type="ORF">BST63_22840</name>
    <name evidence="2" type="ORF">BSZ18_10845</name>
</gene>
<keyword evidence="5" id="KW-1185">Reference proteome</keyword>
<dbReference type="EMBL" id="NAFK01000168">
    <property type="protein sequence ID" value="OSJ26080.1"/>
    <property type="molecule type" value="Genomic_DNA"/>
</dbReference>
<dbReference type="Proteomes" id="UP000193884">
    <property type="component" value="Unassembled WGS sequence"/>
</dbReference>
<dbReference type="OrthoDB" id="8255342at2"/>
<evidence type="ECO:0000313" key="5">
    <source>
        <dbReference type="Proteomes" id="UP000193884"/>
    </source>
</evidence>
<reference evidence="4 5" key="1">
    <citation type="submission" date="2017-03" db="EMBL/GenBank/DDBJ databases">
        <title>Whole genome sequences of fourteen strains of Bradyrhizobium canariense and one strain of Bradyrhizobium japonicum isolated from Lupinus (Papilionoideae: Genisteae) species in Algeria.</title>
        <authorList>
            <person name="Crovadore J."/>
            <person name="Chekireb D."/>
            <person name="Brachmann A."/>
            <person name="Chablais R."/>
            <person name="Cochard B."/>
            <person name="Lefort F."/>
        </authorList>
    </citation>
    <scope>NUCLEOTIDE SEQUENCE [LARGE SCALE GENOMIC DNA]</scope>
    <source>
        <strain evidence="2 4">UBMA195</strain>
        <strain evidence="3 5">UBMAN05</strain>
    </source>
</reference>
<evidence type="ECO:0000313" key="2">
    <source>
        <dbReference type="EMBL" id="OSJ13655.1"/>
    </source>
</evidence>
<dbReference type="RefSeq" id="WP_018454947.1">
    <property type="nucleotide sequence ID" value="NZ_JAFBBN010000001.1"/>
</dbReference>
<dbReference type="Proteomes" id="UP000193553">
    <property type="component" value="Unassembled WGS sequence"/>
</dbReference>
<protein>
    <submittedName>
        <fullName evidence="2">Uncharacterized protein</fullName>
    </submittedName>
</protein>